<dbReference type="PANTHER" id="PTHR42103:SF2">
    <property type="entry name" value="AB HYDROLASE-1 DOMAIN-CONTAINING PROTEIN"/>
    <property type="match status" value="1"/>
</dbReference>
<dbReference type="EMBL" id="DTGT01000156">
    <property type="protein sequence ID" value="HGH60642.1"/>
    <property type="molecule type" value="Genomic_DNA"/>
</dbReference>
<gene>
    <name evidence="2" type="ORF">ENV54_05010</name>
</gene>
<dbReference type="SUPFAM" id="SSF53474">
    <property type="entry name" value="alpha/beta-Hydrolases"/>
    <property type="match status" value="1"/>
</dbReference>
<dbReference type="Gene3D" id="3.40.50.1820">
    <property type="entry name" value="alpha/beta hydrolase"/>
    <property type="match status" value="1"/>
</dbReference>
<organism evidence="2">
    <name type="scientific">Desulfomonile tiedjei</name>
    <dbReference type="NCBI Taxonomy" id="2358"/>
    <lineage>
        <taxon>Bacteria</taxon>
        <taxon>Pseudomonadati</taxon>
        <taxon>Thermodesulfobacteriota</taxon>
        <taxon>Desulfomonilia</taxon>
        <taxon>Desulfomonilales</taxon>
        <taxon>Desulfomonilaceae</taxon>
        <taxon>Desulfomonile</taxon>
    </lineage>
</organism>
<dbReference type="AlphaFoldDB" id="A0A7C4ARK1"/>
<keyword evidence="2" id="KW-0378">Hydrolase</keyword>
<proteinExistence type="predicted"/>
<name>A0A7C4ARK1_9BACT</name>
<dbReference type="InterPro" id="IPR022742">
    <property type="entry name" value="Hydrolase_4"/>
</dbReference>
<evidence type="ECO:0000313" key="2">
    <source>
        <dbReference type="EMBL" id="HGH60642.1"/>
    </source>
</evidence>
<accession>A0A7C4ARK1</accession>
<dbReference type="Pfam" id="PF12146">
    <property type="entry name" value="Hydrolase_4"/>
    <property type="match status" value="1"/>
</dbReference>
<reference evidence="2" key="1">
    <citation type="journal article" date="2020" name="mSystems">
        <title>Genome- and Community-Level Interaction Insights into Carbon Utilization and Element Cycling Functions of Hydrothermarchaeota in Hydrothermal Sediment.</title>
        <authorList>
            <person name="Zhou Z."/>
            <person name="Liu Y."/>
            <person name="Xu W."/>
            <person name="Pan J."/>
            <person name="Luo Z.H."/>
            <person name="Li M."/>
        </authorList>
    </citation>
    <scope>NUCLEOTIDE SEQUENCE [LARGE SCALE GENOMIC DNA]</scope>
    <source>
        <strain evidence="2">SpSt-769</strain>
    </source>
</reference>
<evidence type="ECO:0000259" key="1">
    <source>
        <dbReference type="Pfam" id="PF12146"/>
    </source>
</evidence>
<sequence length="223" mass="24415">MEQKVSAARSEIVIPCGQIRLEGTLEFPQGLQGCVPAAVICHPHPLYGGNMHNNVVNALTTAFLERGVAALKFNFRGVGRSEGTHGDGVDEMNDVRAALDYLEAAPAVDPQKLIVAGYSFGCWVGLRAAHDDRRPARLIGVSPPLDMYDFSFLKQETRPKLFLVGDRDFVCSVSSFREFAEELNPPKMASILTGADHFHAGSEQAIVSQVHAFFHNYPFQKTA</sequence>
<feature type="domain" description="Serine aminopeptidase S33" evidence="1">
    <location>
        <begin position="48"/>
        <end position="146"/>
    </location>
</feature>
<dbReference type="GO" id="GO:0016787">
    <property type="term" value="F:hydrolase activity"/>
    <property type="evidence" value="ECO:0007669"/>
    <property type="project" value="UniProtKB-KW"/>
</dbReference>
<dbReference type="PANTHER" id="PTHR42103">
    <property type="entry name" value="ALPHA/BETA-HYDROLASES SUPERFAMILY PROTEIN"/>
    <property type="match status" value="1"/>
</dbReference>
<protein>
    <submittedName>
        <fullName evidence="2">Alpha/beta fold hydrolase</fullName>
    </submittedName>
</protein>
<comment type="caution">
    <text evidence="2">The sequence shown here is derived from an EMBL/GenBank/DDBJ whole genome shotgun (WGS) entry which is preliminary data.</text>
</comment>
<dbReference type="InterPro" id="IPR029058">
    <property type="entry name" value="AB_hydrolase_fold"/>
</dbReference>